<name>A0A919FNZ9_9ACTN</name>
<dbReference type="PANTHER" id="PTHR33392:SF6">
    <property type="entry name" value="POLYISOPRENYL-TEICHOIC ACID--PEPTIDOGLYCAN TEICHOIC ACID TRANSFERASE TAGU"/>
    <property type="match status" value="1"/>
</dbReference>
<comment type="similarity">
    <text evidence="1">Belongs to the LytR/CpsA/Psr (LCP) family.</text>
</comment>
<dbReference type="Proteomes" id="UP000603708">
    <property type="component" value="Unassembled WGS sequence"/>
</dbReference>
<dbReference type="AlphaFoldDB" id="A0A919FNZ9"/>
<evidence type="ECO:0000313" key="4">
    <source>
        <dbReference type="EMBL" id="GHH69344.1"/>
    </source>
</evidence>
<keyword evidence="5" id="KW-1185">Reference proteome</keyword>
<dbReference type="EMBL" id="BNCD01000001">
    <property type="protein sequence ID" value="GHH69344.1"/>
    <property type="molecule type" value="Genomic_DNA"/>
</dbReference>
<evidence type="ECO:0000259" key="3">
    <source>
        <dbReference type="Pfam" id="PF03816"/>
    </source>
</evidence>
<gene>
    <name evidence="4" type="ORF">GCM10018793_01650</name>
</gene>
<reference evidence="4" key="1">
    <citation type="journal article" date="2014" name="Int. J. Syst. Evol. Microbiol.">
        <title>Complete genome sequence of Corynebacterium casei LMG S-19264T (=DSM 44701T), isolated from a smear-ripened cheese.</title>
        <authorList>
            <consortium name="US DOE Joint Genome Institute (JGI-PGF)"/>
            <person name="Walter F."/>
            <person name="Albersmeier A."/>
            <person name="Kalinowski J."/>
            <person name="Ruckert C."/>
        </authorList>
    </citation>
    <scope>NUCLEOTIDE SEQUENCE</scope>
    <source>
        <strain evidence="4">JCM 5069</strain>
    </source>
</reference>
<evidence type="ECO:0000256" key="1">
    <source>
        <dbReference type="ARBA" id="ARBA00006068"/>
    </source>
</evidence>
<dbReference type="RefSeq" id="WP_189928886.1">
    <property type="nucleotide sequence ID" value="NZ_BNCD01000001.1"/>
</dbReference>
<protein>
    <recommendedName>
        <fullName evidence="3">Cell envelope-related transcriptional attenuator domain-containing protein</fullName>
    </recommendedName>
</protein>
<comment type="caution">
    <text evidence="4">The sequence shown here is derived from an EMBL/GenBank/DDBJ whole genome shotgun (WGS) entry which is preliminary data.</text>
</comment>
<feature type="domain" description="Cell envelope-related transcriptional attenuator" evidence="3">
    <location>
        <begin position="94"/>
        <end position="247"/>
    </location>
</feature>
<dbReference type="PANTHER" id="PTHR33392">
    <property type="entry name" value="POLYISOPRENYL-TEICHOIC ACID--PEPTIDOGLYCAN TEICHOIC ACID TRANSFERASE TAGU"/>
    <property type="match status" value="1"/>
</dbReference>
<dbReference type="InterPro" id="IPR050922">
    <property type="entry name" value="LytR/CpsA/Psr_CW_biosynth"/>
</dbReference>
<feature type="region of interest" description="Disordered" evidence="2">
    <location>
        <begin position="340"/>
        <end position="367"/>
    </location>
</feature>
<dbReference type="InterPro" id="IPR004474">
    <property type="entry name" value="LytR_CpsA_psr"/>
</dbReference>
<organism evidence="4 5">
    <name type="scientific">Streptomyces sulfonofaciens</name>
    <dbReference type="NCBI Taxonomy" id="68272"/>
    <lineage>
        <taxon>Bacteria</taxon>
        <taxon>Bacillati</taxon>
        <taxon>Actinomycetota</taxon>
        <taxon>Actinomycetes</taxon>
        <taxon>Kitasatosporales</taxon>
        <taxon>Streptomycetaceae</taxon>
        <taxon>Streptomyces</taxon>
    </lineage>
</organism>
<dbReference type="Gene3D" id="3.40.630.190">
    <property type="entry name" value="LCP protein"/>
    <property type="match status" value="1"/>
</dbReference>
<dbReference type="Pfam" id="PF03816">
    <property type="entry name" value="LytR_cpsA_psr"/>
    <property type="match status" value="1"/>
</dbReference>
<sequence length="367" mass="39245">MEKQKKSPPTNQENRRWSAVLTAAVLFALAAGIAGASLALPQRVQRADSLTGMRERPNGGPGTNILLMGTDGRGTVTARERSRFRLGGAGCDCTDVLMLVHVSDGHGRVSVVGLPRDSYARIPAFRDPGTGQRRPARSAKINAAYGAGGAPLVVRTVEEMTDVRIDRYVQVDFRRFIDTVDALHGVEVCTQRPLRDTASGLALAPGRHLLGGGQALQYVRARHTDAAADFGRIQRQQRFLVAVLERLRTTRALDDPVRVARLGRALLGPGRAGEQLTVPQLVALAGALRQLRPGATEFATVAVGTGRVRVPGGGTAVVWDRRRAAALFARLRADRPLTAADPGARWADPPLPGGDPRPVRGSTLACR</sequence>
<evidence type="ECO:0000313" key="5">
    <source>
        <dbReference type="Proteomes" id="UP000603708"/>
    </source>
</evidence>
<dbReference type="NCBIfam" id="TIGR00350">
    <property type="entry name" value="lytR_cpsA_psr"/>
    <property type="match status" value="1"/>
</dbReference>
<proteinExistence type="inferred from homology"/>
<evidence type="ECO:0000256" key="2">
    <source>
        <dbReference type="SAM" id="MobiDB-lite"/>
    </source>
</evidence>
<accession>A0A919FNZ9</accession>
<reference evidence="4" key="2">
    <citation type="submission" date="2020-09" db="EMBL/GenBank/DDBJ databases">
        <authorList>
            <person name="Sun Q."/>
            <person name="Ohkuma M."/>
        </authorList>
    </citation>
    <scope>NUCLEOTIDE SEQUENCE</scope>
    <source>
        <strain evidence="4">JCM 5069</strain>
    </source>
</reference>